<dbReference type="InterPro" id="IPR029055">
    <property type="entry name" value="Ntn_hydrolases_N"/>
</dbReference>
<comment type="subcellular location">
    <subcellularLocation>
        <location evidence="6">Cytoplasm</location>
    </subcellularLocation>
    <subcellularLocation>
        <location evidence="6">Nucleus</location>
    </subcellularLocation>
</comment>
<dbReference type="InterPro" id="IPR035206">
    <property type="entry name" value="Proteasome_beta2"/>
</dbReference>
<comment type="subunit">
    <text evidence="5">The 26S proteasome consists of a 20S proteasome core and two 19S regulatory subunits. The 20S proteasome core is composed of 28 subunits that are arranged in four stacked rings, resulting in a barrel-shaped structure. The two end rings are each formed by seven alpha subunits, and the two central rings are each formed by seven beta subunits. The catalytic chamber with the active sites is on the inside of the barrel.</text>
</comment>
<comment type="similarity">
    <text evidence="6">Belongs to the peptidase T1B family.</text>
</comment>
<dbReference type="InParanoid" id="A0A6J1WSJ7"/>
<dbReference type="GO" id="GO:0010498">
    <property type="term" value="P:proteasomal protein catabolic process"/>
    <property type="evidence" value="ECO:0007669"/>
    <property type="project" value="InterPro"/>
</dbReference>
<sequence>MSNSSTLFQCLLGMQCQDFTIMAADQMDIQSILVMKDDEDKVLQISDKLVMGINGDSGDTSQFAQFVAKNIQLYKLRNGYQLSTAAAVHFTRKNLAEAMKSGNPYMVNLLIAGFDENEGGQLYTMDFLASCMKVPFAAHGFGGILSLSILDSYYKPTLTETEAYEVLKLCVHEIQKRLFLNLPKFQVKVVSKKGISTLPTINSATFMQDH</sequence>
<dbReference type="SUPFAM" id="SSF56235">
    <property type="entry name" value="N-terminal nucleophile aminohydrolases (Ntn hydrolases)"/>
    <property type="match status" value="1"/>
</dbReference>
<keyword evidence="7" id="KW-1185">Reference proteome</keyword>
<evidence type="ECO:0000313" key="8">
    <source>
        <dbReference type="RefSeq" id="XP_026758641.2"/>
    </source>
</evidence>
<name>A0A6J1WSJ7_GALME</name>
<dbReference type="GO" id="GO:0005737">
    <property type="term" value="C:cytoplasm"/>
    <property type="evidence" value="ECO:0007669"/>
    <property type="project" value="UniProtKB-SubCell"/>
</dbReference>
<dbReference type="CDD" id="cd03758">
    <property type="entry name" value="proteasome_beta_type_2"/>
    <property type="match status" value="1"/>
</dbReference>
<dbReference type="Proteomes" id="UP001652740">
    <property type="component" value="Unplaced"/>
</dbReference>
<gene>
    <name evidence="8" type="primary">LOC113518079</name>
</gene>
<keyword evidence="2 6" id="KW-0647">Proteasome</keyword>
<dbReference type="GO" id="GO:0005839">
    <property type="term" value="C:proteasome core complex"/>
    <property type="evidence" value="ECO:0007669"/>
    <property type="project" value="InterPro"/>
</dbReference>
<proteinExistence type="inferred from homology"/>
<comment type="function">
    <text evidence="6">Component of the proteasome, a multicatalytic proteinase complex which is characterized by its ability to cleave peptides with Arg, Phe, Tyr, Leu, and Glu adjacent to the leaving group at neutral or slightly basic pH. The proteasome has an ATP-dependent proteolytic activity.</text>
</comment>
<organism evidence="7 8">
    <name type="scientific">Galleria mellonella</name>
    <name type="common">Greater wax moth</name>
    <dbReference type="NCBI Taxonomy" id="7137"/>
    <lineage>
        <taxon>Eukaryota</taxon>
        <taxon>Metazoa</taxon>
        <taxon>Ecdysozoa</taxon>
        <taxon>Arthropoda</taxon>
        <taxon>Hexapoda</taxon>
        <taxon>Insecta</taxon>
        <taxon>Pterygota</taxon>
        <taxon>Neoptera</taxon>
        <taxon>Endopterygota</taxon>
        <taxon>Lepidoptera</taxon>
        <taxon>Glossata</taxon>
        <taxon>Ditrysia</taxon>
        <taxon>Pyraloidea</taxon>
        <taxon>Pyralidae</taxon>
        <taxon>Galleriinae</taxon>
        <taxon>Galleria</taxon>
    </lineage>
</organism>
<evidence type="ECO:0000256" key="1">
    <source>
        <dbReference type="ARBA" id="ARBA00022490"/>
    </source>
</evidence>
<dbReference type="InterPro" id="IPR016050">
    <property type="entry name" value="Proteasome_bsu_CS"/>
</dbReference>
<dbReference type="PROSITE" id="PS00854">
    <property type="entry name" value="PROTEASOME_BETA_1"/>
    <property type="match status" value="1"/>
</dbReference>
<evidence type="ECO:0000256" key="6">
    <source>
        <dbReference type="RuleBase" id="RU004203"/>
    </source>
</evidence>
<reference evidence="8" key="1">
    <citation type="submission" date="2025-08" db="UniProtKB">
        <authorList>
            <consortium name="RefSeq"/>
        </authorList>
    </citation>
    <scope>IDENTIFICATION</scope>
    <source>
        <tissue evidence="8">Whole larvae</tissue>
    </source>
</reference>
<comment type="subunit">
    <text evidence="6">Component of the proteasome complex.</text>
</comment>
<dbReference type="PANTHER" id="PTHR32194:SF2">
    <property type="entry name" value="PROTEASOME SUBUNIT BETA TYPE-1"/>
    <property type="match status" value="1"/>
</dbReference>
<dbReference type="AlphaFoldDB" id="A0A6J1WSJ7"/>
<dbReference type="GO" id="GO:0005634">
    <property type="term" value="C:nucleus"/>
    <property type="evidence" value="ECO:0007669"/>
    <property type="project" value="UniProtKB-SubCell"/>
</dbReference>
<evidence type="ECO:0000256" key="2">
    <source>
        <dbReference type="ARBA" id="ARBA00022942"/>
    </source>
</evidence>
<dbReference type="InterPro" id="IPR001353">
    <property type="entry name" value="Proteasome_sua/b"/>
</dbReference>
<dbReference type="KEGG" id="gmw:113518079"/>
<accession>A0A6J1WSJ7</accession>
<dbReference type="FunCoup" id="A0A6J1WSJ7">
    <property type="interactions" value="1371"/>
</dbReference>
<keyword evidence="3 6" id="KW-0539">Nucleus</keyword>
<evidence type="ECO:0000256" key="3">
    <source>
        <dbReference type="ARBA" id="ARBA00023242"/>
    </source>
</evidence>
<dbReference type="PROSITE" id="PS51476">
    <property type="entry name" value="PROTEASOME_BETA_2"/>
    <property type="match status" value="1"/>
</dbReference>
<evidence type="ECO:0000313" key="7">
    <source>
        <dbReference type="Proteomes" id="UP001652740"/>
    </source>
</evidence>
<dbReference type="Pfam" id="PF00227">
    <property type="entry name" value="Proteasome"/>
    <property type="match status" value="1"/>
</dbReference>
<protein>
    <recommendedName>
        <fullName evidence="6">Proteasome subunit beta</fullName>
    </recommendedName>
</protein>
<dbReference type="PANTHER" id="PTHR32194">
    <property type="entry name" value="METALLOPROTEASE TLDD"/>
    <property type="match status" value="1"/>
</dbReference>
<evidence type="ECO:0000256" key="4">
    <source>
        <dbReference type="ARBA" id="ARBA00024953"/>
    </source>
</evidence>
<dbReference type="GeneID" id="113518079"/>
<keyword evidence="1 6" id="KW-0963">Cytoplasm</keyword>
<dbReference type="RefSeq" id="XP_026758641.2">
    <property type="nucleotide sequence ID" value="XM_026902840.3"/>
</dbReference>
<dbReference type="Gene3D" id="3.60.20.10">
    <property type="entry name" value="Glutamine Phosphoribosylpyrophosphate, subunit 1, domain 1"/>
    <property type="match status" value="1"/>
</dbReference>
<comment type="function">
    <text evidence="4">Non-catalytic component of the proteasome, a multicatalytic proteinase complex which is characterized by its ability to cleave peptides with Arg, Phe, Tyr, Leu, and Glu adjacent to the leaving group at neutral or slightly basic pH. The proteasome has an ATP-dependent proteolytic activity.</text>
</comment>
<evidence type="ECO:0000256" key="5">
    <source>
        <dbReference type="ARBA" id="ARBA00026071"/>
    </source>
</evidence>
<dbReference type="InterPro" id="IPR023333">
    <property type="entry name" value="Proteasome_suB-type"/>
</dbReference>